<dbReference type="Gene3D" id="3.40.50.10330">
    <property type="entry name" value="Probable inorganic polyphosphate/atp-NAD kinase, domain 1"/>
    <property type="match status" value="1"/>
</dbReference>
<dbReference type="GO" id="GO:0016020">
    <property type="term" value="C:membrane"/>
    <property type="evidence" value="ECO:0007669"/>
    <property type="project" value="TreeGrafter"/>
</dbReference>
<evidence type="ECO:0000256" key="5">
    <source>
        <dbReference type="ARBA" id="ARBA00022840"/>
    </source>
</evidence>
<keyword evidence="2 6" id="KW-0808">Transferase</keyword>
<dbReference type="InterPro" id="IPR000756">
    <property type="entry name" value="Diacylglycerol_kin_accessory"/>
</dbReference>
<evidence type="ECO:0000256" key="6">
    <source>
        <dbReference type="RuleBase" id="RU361128"/>
    </source>
</evidence>
<dbReference type="InterPro" id="IPR016064">
    <property type="entry name" value="NAD/diacylglycerol_kinase_sf"/>
</dbReference>
<sequence>MSQGLRSAMSTPGEVQAPPVDTRAYEHWRAADTLRAPYNVPTALLEHVRSDALDTIHECPLLCFVNARSGGRKGSDLALALSRAIGRVQVFDIAEKDQRPDRVLSRLYDVLKTREAAGDSQAAVVRQRLRLLVCGGDGTIAWVMGVIKKLRLQPEPPVAMIPLGTGNDLSRSFLWGPAYDPKCIKGHKNMYKTLNLVAVAREDTLDCWNITITTPHKNMFTNGMPHSLSPPAPPALPPAAAAAAAAGLMTPPPRPAGTAAAPGSVASAATGTLGRGQSSGLHPAVQAARDSLVVVGGDRSVAASVAATMGSATPLHNIATSSVGSAATTFTTATNMSLHTGAAQAGTSLPPTIVSGGLSTSAEDEAGIGVMGGMFWNYFSVGLDAKAAWSFHSLREEKPALASSRAANQFWYSAFSCTSGWFCCAQPLRVKVSLEVLAPGPRGEAAGWQPVKIPKGVRALVVLNLQSYAGGRNLWGPYTTEADEKKLGFKKPKYNDGLLEVVGLLSGWHAGLVMATKGGLLHAKRICQAAGVRVALSAPYVRADGEPSHCYMQLDGEPWKQDIPVKGADAPVRVEIVHAGVSRVLRNEPLKRQAAGGSHAGGAVGGQDASSGSRGLKSSSRSNTAANPLVNAVSEPGGLPVHASAPGSASQSSIQMAGQAAAQPSGQLPSAFAGGLGSSAALAASAAVGAAHTTGPHAAGATGKAPEAGAALFPRVGSAAGGRPSTAASIAGSSTTAGGELSVSDVPVAVGGAGGGGRNTAASKPGEVIDTANGSGSPRTVSVGSHSGPQAAGQD</sequence>
<dbReference type="Proteomes" id="UP000613740">
    <property type="component" value="Unassembled WGS sequence"/>
</dbReference>
<keyword evidence="10" id="KW-1185">Reference proteome</keyword>
<feature type="region of interest" description="Disordered" evidence="7">
    <location>
        <begin position="715"/>
        <end position="795"/>
    </location>
</feature>
<feature type="compositionally biased region" description="Polar residues" evidence="7">
    <location>
        <begin position="772"/>
        <end position="788"/>
    </location>
</feature>
<keyword evidence="4 6" id="KW-0418">Kinase</keyword>
<evidence type="ECO:0000259" key="8">
    <source>
        <dbReference type="PROSITE" id="PS50146"/>
    </source>
</evidence>
<reference evidence="9" key="1">
    <citation type="journal article" date="2020" name="bioRxiv">
        <title>Comparative genomics of Chlamydomonas.</title>
        <authorList>
            <person name="Craig R.J."/>
            <person name="Hasan A.R."/>
            <person name="Ness R.W."/>
            <person name="Keightley P.D."/>
        </authorList>
    </citation>
    <scope>NUCLEOTIDE SEQUENCE</scope>
    <source>
        <strain evidence="9">CCAP 11/173</strain>
    </source>
</reference>
<feature type="domain" description="DAGKc" evidence="8">
    <location>
        <begin position="56"/>
        <end position="214"/>
    </location>
</feature>
<dbReference type="SUPFAM" id="SSF111331">
    <property type="entry name" value="NAD kinase/diacylglycerol kinase-like"/>
    <property type="match status" value="2"/>
</dbReference>
<evidence type="ECO:0000256" key="2">
    <source>
        <dbReference type="ARBA" id="ARBA00022679"/>
    </source>
</evidence>
<dbReference type="SMART" id="SM00045">
    <property type="entry name" value="DAGKa"/>
    <property type="match status" value="1"/>
</dbReference>
<evidence type="ECO:0000256" key="1">
    <source>
        <dbReference type="ARBA" id="ARBA00009280"/>
    </source>
</evidence>
<feature type="compositionally biased region" description="Low complexity" evidence="7">
    <location>
        <begin position="725"/>
        <end position="739"/>
    </location>
</feature>
<feature type="region of interest" description="Disordered" evidence="7">
    <location>
        <begin position="593"/>
        <end position="666"/>
    </location>
</feature>
<accession>A0A835WMI8</accession>
<dbReference type="AlphaFoldDB" id="A0A835WMI8"/>
<comment type="caution">
    <text evidence="9">The sequence shown here is derived from an EMBL/GenBank/DDBJ whole genome shotgun (WGS) entry which is preliminary data.</text>
</comment>
<comment type="catalytic activity">
    <reaction evidence="6">
        <text>a 1,2-diacyl-sn-glycerol + ATP = a 1,2-diacyl-sn-glycero-3-phosphate + ADP + H(+)</text>
        <dbReference type="Rhea" id="RHEA:10272"/>
        <dbReference type="ChEBI" id="CHEBI:15378"/>
        <dbReference type="ChEBI" id="CHEBI:17815"/>
        <dbReference type="ChEBI" id="CHEBI:30616"/>
        <dbReference type="ChEBI" id="CHEBI:58608"/>
        <dbReference type="ChEBI" id="CHEBI:456216"/>
        <dbReference type="EC" id="2.7.1.107"/>
    </reaction>
</comment>
<dbReference type="Pfam" id="PF00609">
    <property type="entry name" value="DAGK_acc"/>
    <property type="match status" value="1"/>
</dbReference>
<dbReference type="EC" id="2.7.1.107" evidence="6"/>
<proteinExistence type="inferred from homology"/>
<evidence type="ECO:0000256" key="3">
    <source>
        <dbReference type="ARBA" id="ARBA00022741"/>
    </source>
</evidence>
<dbReference type="OrthoDB" id="242257at2759"/>
<dbReference type="GO" id="GO:0007200">
    <property type="term" value="P:phospholipase C-activating G protein-coupled receptor signaling pathway"/>
    <property type="evidence" value="ECO:0007669"/>
    <property type="project" value="InterPro"/>
</dbReference>
<organism evidence="9 10">
    <name type="scientific">Chlamydomonas schloesseri</name>
    <dbReference type="NCBI Taxonomy" id="2026947"/>
    <lineage>
        <taxon>Eukaryota</taxon>
        <taxon>Viridiplantae</taxon>
        <taxon>Chlorophyta</taxon>
        <taxon>core chlorophytes</taxon>
        <taxon>Chlorophyceae</taxon>
        <taxon>CS clade</taxon>
        <taxon>Chlamydomonadales</taxon>
        <taxon>Chlamydomonadaceae</taxon>
        <taxon>Chlamydomonas</taxon>
    </lineage>
</organism>
<name>A0A835WMI8_9CHLO</name>
<dbReference type="InterPro" id="IPR017438">
    <property type="entry name" value="ATP-NAD_kinase_N"/>
</dbReference>
<dbReference type="PROSITE" id="PS50146">
    <property type="entry name" value="DAGK"/>
    <property type="match status" value="1"/>
</dbReference>
<gene>
    <name evidence="9" type="ORF">HYH02_005039</name>
</gene>
<comment type="similarity">
    <text evidence="1 6">Belongs to the eukaryotic diacylglycerol kinase family.</text>
</comment>
<dbReference type="Pfam" id="PF00781">
    <property type="entry name" value="DAGK_cat"/>
    <property type="match status" value="1"/>
</dbReference>
<evidence type="ECO:0000313" key="10">
    <source>
        <dbReference type="Proteomes" id="UP000613740"/>
    </source>
</evidence>
<dbReference type="InterPro" id="IPR037607">
    <property type="entry name" value="DGK"/>
</dbReference>
<protein>
    <recommendedName>
        <fullName evidence="6">Diacylglycerol kinase</fullName>
        <shortName evidence="6">DAG kinase</shortName>
        <ecNumber evidence="6">2.7.1.107</ecNumber>
    </recommendedName>
</protein>
<feature type="compositionally biased region" description="Polar residues" evidence="7">
    <location>
        <begin position="647"/>
        <end position="666"/>
    </location>
</feature>
<keyword evidence="3 6" id="KW-0547">Nucleotide-binding</keyword>
<dbReference type="PANTHER" id="PTHR11255">
    <property type="entry name" value="DIACYLGLYCEROL KINASE"/>
    <property type="match status" value="1"/>
</dbReference>
<dbReference type="InterPro" id="IPR001206">
    <property type="entry name" value="Diacylglycerol_kinase_cat_dom"/>
</dbReference>
<feature type="compositionally biased region" description="Low complexity" evidence="7">
    <location>
        <begin position="610"/>
        <end position="622"/>
    </location>
</feature>
<dbReference type="PANTHER" id="PTHR11255:SF80">
    <property type="entry name" value="EYE-SPECIFIC DIACYLGLYCEROL KINASE"/>
    <property type="match status" value="1"/>
</dbReference>
<dbReference type="SMART" id="SM00046">
    <property type="entry name" value="DAGKc"/>
    <property type="match status" value="1"/>
</dbReference>
<evidence type="ECO:0000313" key="9">
    <source>
        <dbReference type="EMBL" id="KAG2450538.1"/>
    </source>
</evidence>
<dbReference type="Gene3D" id="2.60.200.40">
    <property type="match status" value="1"/>
</dbReference>
<evidence type="ECO:0000256" key="7">
    <source>
        <dbReference type="SAM" id="MobiDB-lite"/>
    </source>
</evidence>
<dbReference type="GO" id="GO:0005524">
    <property type="term" value="F:ATP binding"/>
    <property type="evidence" value="ECO:0007669"/>
    <property type="project" value="UniProtKB-KW"/>
</dbReference>
<keyword evidence="5 6" id="KW-0067">ATP-binding</keyword>
<evidence type="ECO:0000256" key="4">
    <source>
        <dbReference type="ARBA" id="ARBA00022777"/>
    </source>
</evidence>
<dbReference type="EMBL" id="JAEHOD010000011">
    <property type="protein sequence ID" value="KAG2450538.1"/>
    <property type="molecule type" value="Genomic_DNA"/>
</dbReference>
<dbReference type="GO" id="GO:0004143">
    <property type="term" value="F:ATP-dependent diacylglycerol kinase activity"/>
    <property type="evidence" value="ECO:0007669"/>
    <property type="project" value="UniProtKB-EC"/>
</dbReference>